<accession>A0A2U8FFD3</accession>
<name>A0A2U8FFD3_9HELI</name>
<proteinExistence type="inferred from homology"/>
<dbReference type="Gene3D" id="3.10.350.10">
    <property type="entry name" value="LysM domain"/>
    <property type="match status" value="1"/>
</dbReference>
<dbReference type="Pfam" id="PF01476">
    <property type="entry name" value="LysM"/>
    <property type="match status" value="1"/>
</dbReference>
<dbReference type="KEGG" id="had:CDV25_09265"/>
<protein>
    <submittedName>
        <fullName evidence="4">Lytic transglycosylase</fullName>
    </submittedName>
</protein>
<dbReference type="SMART" id="SM00257">
    <property type="entry name" value="LysM"/>
    <property type="match status" value="1"/>
</dbReference>
<dbReference type="CDD" id="cd16894">
    <property type="entry name" value="MltD-like"/>
    <property type="match status" value="1"/>
</dbReference>
<reference evidence="4 5" key="1">
    <citation type="submission" date="2017-06" db="EMBL/GenBank/DDBJ databases">
        <title>Complete genome of Helicobacter apodemus.</title>
        <authorList>
            <person name="Cho S."/>
        </authorList>
    </citation>
    <scope>NUCLEOTIDE SEQUENCE [LARGE SCALE GENOMIC DNA]</scope>
    <source>
        <strain evidence="5">SNUVETPUB-15-01</strain>
    </source>
</reference>
<dbReference type="InterPro" id="IPR018392">
    <property type="entry name" value="LysM"/>
</dbReference>
<dbReference type="PANTHER" id="PTHR37423:SF2">
    <property type="entry name" value="MEMBRANE-BOUND LYTIC MUREIN TRANSGLYCOSYLASE C"/>
    <property type="match status" value="1"/>
</dbReference>
<dbReference type="PANTHER" id="PTHR37423">
    <property type="entry name" value="SOLUBLE LYTIC MUREIN TRANSGLYCOSYLASE-RELATED"/>
    <property type="match status" value="1"/>
</dbReference>
<dbReference type="InterPro" id="IPR036779">
    <property type="entry name" value="LysM_dom_sf"/>
</dbReference>
<dbReference type="SUPFAM" id="SSF54106">
    <property type="entry name" value="LysM domain"/>
    <property type="match status" value="1"/>
</dbReference>
<dbReference type="InterPro" id="IPR008258">
    <property type="entry name" value="Transglycosylase_SLT_dom_1"/>
</dbReference>
<dbReference type="CDD" id="cd00118">
    <property type="entry name" value="LysM"/>
    <property type="match status" value="1"/>
</dbReference>
<evidence type="ECO:0000256" key="1">
    <source>
        <dbReference type="ARBA" id="ARBA00007734"/>
    </source>
</evidence>
<evidence type="ECO:0000259" key="3">
    <source>
        <dbReference type="PROSITE" id="PS51782"/>
    </source>
</evidence>
<feature type="signal peptide" evidence="2">
    <location>
        <begin position="1"/>
        <end position="18"/>
    </location>
</feature>
<dbReference type="RefSeq" id="WP_108911694.1">
    <property type="nucleotide sequence ID" value="NZ_CP021886.1"/>
</dbReference>
<gene>
    <name evidence="4" type="ORF">CDV25_09265</name>
</gene>
<feature type="chain" id="PRO_5016025253" evidence="2">
    <location>
        <begin position="19"/>
        <end position="355"/>
    </location>
</feature>
<dbReference type="InterPro" id="IPR023346">
    <property type="entry name" value="Lysozyme-like_dom_sf"/>
</dbReference>
<dbReference type="SUPFAM" id="SSF53955">
    <property type="entry name" value="Lysozyme-like"/>
    <property type="match status" value="1"/>
</dbReference>
<dbReference type="PROSITE" id="PS51782">
    <property type="entry name" value="LYSM"/>
    <property type="match status" value="1"/>
</dbReference>
<feature type="domain" description="LysM" evidence="3">
    <location>
        <begin position="306"/>
        <end position="350"/>
    </location>
</feature>
<dbReference type="EMBL" id="CP021886">
    <property type="protein sequence ID" value="AWI34929.1"/>
    <property type="molecule type" value="Genomic_DNA"/>
</dbReference>
<evidence type="ECO:0000313" key="4">
    <source>
        <dbReference type="EMBL" id="AWI34929.1"/>
    </source>
</evidence>
<organism evidence="4 5">
    <name type="scientific">Helicobacter apodemus</name>
    <dbReference type="NCBI Taxonomy" id="135569"/>
    <lineage>
        <taxon>Bacteria</taxon>
        <taxon>Pseudomonadati</taxon>
        <taxon>Campylobacterota</taxon>
        <taxon>Epsilonproteobacteria</taxon>
        <taxon>Campylobacterales</taxon>
        <taxon>Helicobacteraceae</taxon>
        <taxon>Helicobacter</taxon>
    </lineage>
</organism>
<keyword evidence="2" id="KW-0732">Signal</keyword>
<dbReference type="AlphaFoldDB" id="A0A2U8FFD3"/>
<dbReference type="Gene3D" id="1.10.530.10">
    <property type="match status" value="1"/>
</dbReference>
<comment type="similarity">
    <text evidence="1">Belongs to the transglycosylase Slt family.</text>
</comment>
<evidence type="ECO:0000256" key="2">
    <source>
        <dbReference type="SAM" id="SignalP"/>
    </source>
</evidence>
<dbReference type="OrthoDB" id="9815002at2"/>
<evidence type="ECO:0000313" key="5">
    <source>
        <dbReference type="Proteomes" id="UP000244890"/>
    </source>
</evidence>
<dbReference type="Pfam" id="PF01464">
    <property type="entry name" value="SLT"/>
    <property type="match status" value="1"/>
</dbReference>
<dbReference type="Proteomes" id="UP000244890">
    <property type="component" value="Chromosome"/>
</dbReference>
<sequence>MKFFSLFLLLLNFSFAQFDTITYNTKSEEILKTFDIEPDFLNDEYFINVKNNFLTDMRQERLLEKFQKGYNFIPTLKEMFLKENIPQEFLYLAMIESEFSLSAKSSKQAVGMWQFIPTTARSLGLEINTQIDERKDPIKSTQAAIIYLKTLKQNFGKWYLAAIAYNCGEGRLRRAIATAGSDSLAILLDPNAKYIPLESRMYIRKILSVSLLFHNINTLKTKDYDYFLNRGATSILTSIEVPPATPLSQIANQAGLSLKELKQYNPHFKKNFTPTKAKTYTIHFPYKFLASYKEKSANQQMPLSFLIHRVNKGDTISSIAKRYGVSLKTITQYNTIKNANSLSINQEIIIPINKG</sequence>